<dbReference type="PANTHER" id="PTHR11040">
    <property type="entry name" value="ZINC/IRON TRANSPORTER"/>
    <property type="match status" value="1"/>
</dbReference>
<organism evidence="7 8">
    <name type="scientific">Bittarella massiliensis</name>
    <name type="common">ex Durand et al. 2017</name>
    <dbReference type="NCBI Taxonomy" id="1720313"/>
    <lineage>
        <taxon>Bacteria</taxon>
        <taxon>Bacillati</taxon>
        <taxon>Bacillota</taxon>
        <taxon>Clostridia</taxon>
        <taxon>Eubacteriales</taxon>
        <taxon>Oscillospiraceae</taxon>
        <taxon>Bittarella (ex Durand et al. 2017)</taxon>
    </lineage>
</organism>
<gene>
    <name evidence="6" type="primary">zupT</name>
    <name evidence="6" type="ORF">GT747_11050</name>
    <name evidence="7" type="ORF">SAMN05444424_1754</name>
</gene>
<feature type="transmembrane region" description="Helical" evidence="5">
    <location>
        <begin position="151"/>
        <end position="171"/>
    </location>
</feature>
<dbReference type="EMBL" id="FQVY01000002">
    <property type="protein sequence ID" value="SHG17671.1"/>
    <property type="molecule type" value="Genomic_DNA"/>
</dbReference>
<keyword evidence="4 5" id="KW-0472">Membrane</keyword>
<feature type="transmembrane region" description="Helical" evidence="5">
    <location>
        <begin position="208"/>
        <end position="227"/>
    </location>
</feature>
<accession>A0AAQ1MDR0</accession>
<dbReference type="AlphaFoldDB" id="A0AAQ1MDR0"/>
<comment type="caution">
    <text evidence="7">The sequence shown here is derived from an EMBL/GenBank/DDBJ whole genome shotgun (WGS) entry which is preliminary data.</text>
</comment>
<evidence type="ECO:0000256" key="5">
    <source>
        <dbReference type="SAM" id="Phobius"/>
    </source>
</evidence>
<evidence type="ECO:0000256" key="2">
    <source>
        <dbReference type="ARBA" id="ARBA00022692"/>
    </source>
</evidence>
<protein>
    <submittedName>
        <fullName evidence="6">Zinc transporter ZupT</fullName>
    </submittedName>
    <submittedName>
        <fullName evidence="7">Zinc transporter, ZIP family</fullName>
    </submittedName>
</protein>
<evidence type="ECO:0000313" key="6">
    <source>
        <dbReference type="EMBL" id="MZL70290.1"/>
    </source>
</evidence>
<dbReference type="Pfam" id="PF02535">
    <property type="entry name" value="Zip"/>
    <property type="match status" value="1"/>
</dbReference>
<dbReference type="GO" id="GO:0005385">
    <property type="term" value="F:zinc ion transmembrane transporter activity"/>
    <property type="evidence" value="ECO:0007669"/>
    <property type="project" value="TreeGrafter"/>
</dbReference>
<proteinExistence type="predicted"/>
<evidence type="ECO:0000256" key="3">
    <source>
        <dbReference type="ARBA" id="ARBA00022989"/>
    </source>
</evidence>
<keyword evidence="9" id="KW-1185">Reference proteome</keyword>
<dbReference type="PANTHER" id="PTHR11040:SF205">
    <property type="entry name" value="ZINC TRANSPORTER ZUPT"/>
    <property type="match status" value="1"/>
</dbReference>
<feature type="transmembrane region" description="Helical" evidence="5">
    <location>
        <begin position="239"/>
        <end position="257"/>
    </location>
</feature>
<feature type="transmembrane region" description="Helical" evidence="5">
    <location>
        <begin position="35"/>
        <end position="54"/>
    </location>
</feature>
<sequence>MDSGVLQALALSSAAGLSTALGALAVFLGRRGSDTPMAAALGFAAGVMAGVSLWDLFPEAISLLAGALGRRRGFWLLFAAFLAGIALTFAIDRLVPDRPAARKGAPGSAPGKRSLFHLGLVSMLAILLHNLPEGMATFMAGYQDARLGLSVALAIALHNIPEGVTVAMPIYQSTGSRARAFGCALLSGLSEPVGALLAWLVLGSFLSPALLGAVFSLVCGVMLFIAVEELIPASWGFGRYRLTLLSIGAGLAISWLGTRL</sequence>
<comment type="subcellular location">
    <subcellularLocation>
        <location evidence="1">Membrane</location>
        <topology evidence="1">Multi-pass membrane protein</topology>
    </subcellularLocation>
</comment>
<feature type="transmembrane region" description="Helical" evidence="5">
    <location>
        <begin position="183"/>
        <end position="202"/>
    </location>
</feature>
<dbReference type="Proteomes" id="UP000474718">
    <property type="component" value="Unassembled WGS sequence"/>
</dbReference>
<reference evidence="8" key="1">
    <citation type="submission" date="2016-11" db="EMBL/GenBank/DDBJ databases">
        <authorList>
            <person name="Jaros S."/>
            <person name="Januszkiewicz K."/>
            <person name="Wedrychowicz H."/>
        </authorList>
    </citation>
    <scope>NUCLEOTIDE SEQUENCE [LARGE SCALE GENOMIC DNA]</scope>
    <source>
        <strain evidence="8">DSM 4029</strain>
    </source>
</reference>
<name>A0AAQ1MDR0_9FIRM</name>
<reference evidence="6 9" key="3">
    <citation type="journal article" date="2019" name="Nat. Med.">
        <title>A library of human gut bacterial isolates paired with longitudinal multiomics data enables mechanistic microbiome research.</title>
        <authorList>
            <person name="Poyet M."/>
            <person name="Groussin M."/>
            <person name="Gibbons S.M."/>
            <person name="Avila-Pacheco J."/>
            <person name="Jiang X."/>
            <person name="Kearney S.M."/>
            <person name="Perrotta A.R."/>
            <person name="Berdy B."/>
            <person name="Zhao S."/>
            <person name="Lieberman T.D."/>
            <person name="Swanson P.K."/>
            <person name="Smith M."/>
            <person name="Roesemann S."/>
            <person name="Alexander J.E."/>
            <person name="Rich S.A."/>
            <person name="Livny J."/>
            <person name="Vlamakis H."/>
            <person name="Clish C."/>
            <person name="Bullock K."/>
            <person name="Deik A."/>
            <person name="Scott J."/>
            <person name="Pierce K.A."/>
            <person name="Xavier R.J."/>
            <person name="Alm E.J."/>
        </authorList>
    </citation>
    <scope>NUCLEOTIDE SEQUENCE [LARGE SCALE GENOMIC DNA]</scope>
    <source>
        <strain evidence="6 9">BIOML-A2</strain>
    </source>
</reference>
<dbReference type="InterPro" id="IPR003689">
    <property type="entry name" value="ZIP"/>
</dbReference>
<reference evidence="7" key="2">
    <citation type="submission" date="2016-11" db="EMBL/GenBank/DDBJ databases">
        <authorList>
            <person name="Varghese N."/>
            <person name="Submissions S."/>
        </authorList>
    </citation>
    <scope>NUCLEOTIDE SEQUENCE</scope>
    <source>
        <strain evidence="7">DSM 4029</strain>
    </source>
</reference>
<evidence type="ECO:0000313" key="7">
    <source>
        <dbReference type="EMBL" id="SHG17671.1"/>
    </source>
</evidence>
<dbReference type="EMBL" id="WWVX01000008">
    <property type="protein sequence ID" value="MZL70290.1"/>
    <property type="molecule type" value="Genomic_DNA"/>
</dbReference>
<dbReference type="GO" id="GO:0016020">
    <property type="term" value="C:membrane"/>
    <property type="evidence" value="ECO:0007669"/>
    <property type="project" value="UniProtKB-SubCell"/>
</dbReference>
<dbReference type="NCBIfam" id="NF003243">
    <property type="entry name" value="PRK04201.1"/>
    <property type="match status" value="1"/>
</dbReference>
<dbReference type="Proteomes" id="UP000184089">
    <property type="component" value="Unassembled WGS sequence"/>
</dbReference>
<dbReference type="RefSeq" id="WP_021659794.1">
    <property type="nucleotide sequence ID" value="NZ_FQVY01000002.1"/>
</dbReference>
<evidence type="ECO:0000313" key="9">
    <source>
        <dbReference type="Proteomes" id="UP000474718"/>
    </source>
</evidence>
<keyword evidence="3 5" id="KW-1133">Transmembrane helix</keyword>
<keyword evidence="2 5" id="KW-0812">Transmembrane</keyword>
<evidence type="ECO:0000256" key="4">
    <source>
        <dbReference type="ARBA" id="ARBA00023136"/>
    </source>
</evidence>
<evidence type="ECO:0000313" key="8">
    <source>
        <dbReference type="Proteomes" id="UP000184089"/>
    </source>
</evidence>
<feature type="transmembrane region" description="Helical" evidence="5">
    <location>
        <begin position="6"/>
        <end position="28"/>
    </location>
</feature>
<evidence type="ECO:0000256" key="1">
    <source>
        <dbReference type="ARBA" id="ARBA00004141"/>
    </source>
</evidence>
<feature type="transmembrane region" description="Helical" evidence="5">
    <location>
        <begin position="115"/>
        <end position="131"/>
    </location>
</feature>
<feature type="transmembrane region" description="Helical" evidence="5">
    <location>
        <begin position="74"/>
        <end position="95"/>
    </location>
</feature>